<dbReference type="InterPro" id="IPR003664">
    <property type="entry name" value="FA_synthesis"/>
</dbReference>
<gene>
    <name evidence="10 11" type="primary">plsX</name>
    <name evidence="11" type="ORF">D0T90_06250</name>
</gene>
<evidence type="ECO:0000256" key="9">
    <source>
        <dbReference type="ARBA" id="ARBA00046608"/>
    </source>
</evidence>
<comment type="function">
    <text evidence="10">Catalyzes the reversible formation of acyl-phosphate (acyl-PO(4)) from acyl-[acyl-carrier-protein] (acyl-ACP). This enzyme utilizes acyl-ACP as fatty acyl donor, but not acyl-CoA.</text>
</comment>
<keyword evidence="5 10" id="KW-0443">Lipid metabolism</keyword>
<keyword evidence="7 10" id="KW-1208">Phospholipid metabolism</keyword>
<dbReference type="KEGG" id="naq:D0T90_06250"/>
<keyword evidence="4 10" id="KW-0808">Transferase</keyword>
<evidence type="ECO:0000256" key="10">
    <source>
        <dbReference type="HAMAP-Rule" id="MF_00019"/>
    </source>
</evidence>
<comment type="similarity">
    <text evidence="10">Belongs to the PlsX family.</text>
</comment>
<evidence type="ECO:0000256" key="2">
    <source>
        <dbReference type="ARBA" id="ARBA00022490"/>
    </source>
</evidence>
<reference evidence="11 12" key="1">
    <citation type="submission" date="2018-08" db="EMBL/GenBank/DDBJ databases">
        <title>Neisseria animalis ATCC 49930 complete genome.</title>
        <authorList>
            <person name="Veseli I.A."/>
            <person name="Mascarenhas dos Santos A.C."/>
            <person name="Buttler R."/>
            <person name="Pombert J.-F."/>
        </authorList>
    </citation>
    <scope>NUCLEOTIDE SEQUENCE [LARGE SCALE GENOMIC DNA]</scope>
    <source>
        <strain evidence="11 12">ATCC 49930</strain>
    </source>
</reference>
<comment type="pathway">
    <text evidence="10">Lipid metabolism; phospholipid metabolism.</text>
</comment>
<keyword evidence="2 10" id="KW-0963">Cytoplasm</keyword>
<dbReference type="Proteomes" id="UP000325536">
    <property type="component" value="Chromosome"/>
</dbReference>
<dbReference type="EC" id="2.3.1.274" evidence="8 10"/>
<keyword evidence="11" id="KW-0012">Acyltransferase</keyword>
<evidence type="ECO:0000256" key="6">
    <source>
        <dbReference type="ARBA" id="ARBA00023209"/>
    </source>
</evidence>
<dbReference type="SUPFAM" id="SSF53659">
    <property type="entry name" value="Isocitrate/Isopropylmalate dehydrogenase-like"/>
    <property type="match status" value="1"/>
</dbReference>
<comment type="subcellular location">
    <subcellularLocation>
        <location evidence="10">Cytoplasm</location>
    </subcellularLocation>
    <text evidence="10">Associated with the membrane possibly through PlsY.</text>
</comment>
<evidence type="ECO:0000256" key="1">
    <source>
        <dbReference type="ARBA" id="ARBA00001232"/>
    </source>
</evidence>
<accession>A0A5P3MRQ8</accession>
<evidence type="ECO:0000256" key="7">
    <source>
        <dbReference type="ARBA" id="ARBA00023264"/>
    </source>
</evidence>
<dbReference type="RefSeq" id="WP_123796333.1">
    <property type="nucleotide sequence ID" value="NZ_CP031699.1"/>
</dbReference>
<dbReference type="GO" id="GO:0008654">
    <property type="term" value="P:phospholipid biosynthetic process"/>
    <property type="evidence" value="ECO:0007669"/>
    <property type="project" value="UniProtKB-KW"/>
</dbReference>
<keyword evidence="3 10" id="KW-0444">Lipid biosynthesis</keyword>
<dbReference type="InterPro" id="IPR012281">
    <property type="entry name" value="Phospholipid_synth_PlsX-like"/>
</dbReference>
<dbReference type="EMBL" id="CP031699">
    <property type="protein sequence ID" value="QEY24140.1"/>
    <property type="molecule type" value="Genomic_DNA"/>
</dbReference>
<name>A0A5P3MRQ8_NEIAN</name>
<proteinExistence type="inferred from homology"/>
<dbReference type="GO" id="GO:0005737">
    <property type="term" value="C:cytoplasm"/>
    <property type="evidence" value="ECO:0007669"/>
    <property type="project" value="UniProtKB-SubCell"/>
</dbReference>
<keyword evidence="6 10" id="KW-0594">Phospholipid biosynthesis</keyword>
<evidence type="ECO:0000256" key="4">
    <source>
        <dbReference type="ARBA" id="ARBA00022679"/>
    </source>
</evidence>
<evidence type="ECO:0000256" key="8">
    <source>
        <dbReference type="ARBA" id="ARBA00024069"/>
    </source>
</evidence>
<keyword evidence="12" id="KW-1185">Reference proteome</keyword>
<protein>
    <recommendedName>
        <fullName evidence="8 10">Phosphate acyltransferase</fullName>
        <ecNumber evidence="8 10">2.3.1.274</ecNumber>
    </recommendedName>
    <alternativeName>
        <fullName evidence="10">Acyl-ACP phosphotransacylase</fullName>
    </alternativeName>
    <alternativeName>
        <fullName evidence="10">Acyl-[acyl-carrier-protein]--phosphate acyltransferase</fullName>
    </alternativeName>
    <alternativeName>
        <fullName evidence="10">Phosphate-acyl-ACP acyltransferase</fullName>
    </alternativeName>
</protein>
<dbReference type="Gene3D" id="3.40.718.10">
    <property type="entry name" value="Isopropylmalate Dehydrogenase"/>
    <property type="match status" value="1"/>
</dbReference>
<organism evidence="11 12">
    <name type="scientific">Neisseria animalis</name>
    <dbReference type="NCBI Taxonomy" id="492"/>
    <lineage>
        <taxon>Bacteria</taxon>
        <taxon>Pseudomonadati</taxon>
        <taxon>Pseudomonadota</taxon>
        <taxon>Betaproteobacteria</taxon>
        <taxon>Neisseriales</taxon>
        <taxon>Neisseriaceae</taxon>
        <taxon>Neisseria</taxon>
    </lineage>
</organism>
<dbReference type="HAMAP" id="MF_00019">
    <property type="entry name" value="PlsX"/>
    <property type="match status" value="1"/>
</dbReference>
<dbReference type="OrthoDB" id="9806408at2"/>
<evidence type="ECO:0000256" key="5">
    <source>
        <dbReference type="ARBA" id="ARBA00023098"/>
    </source>
</evidence>
<dbReference type="AlphaFoldDB" id="A0A5P3MRQ8"/>
<sequence>MITLAVDAMGGDAGLSVTVPGAVAFLKQQPNASLIMVGDETALRQALDKAQAPMERIQIVHASQVVEMDEAPQLALKNKKDSSMRIAINQVKEGNAQAAVSAGNTGALMATARFVLKTIPGIERPAIAKFLPGKNNHMTLVLDLGANVDCTAEQLTQFAVIGSELVHAFHPERGAPRVGLLNVGAEDIKGTDTVKQTYKLLQSSRLNFIGNVEGDDIFSGKADVVVADGFVGNIMLKTVEGSVKFIGSALKQEFARNLLTKLAALTALPALRGFKQKFDPRKFNGAIFLGLRGVVVKSHGGTDETGFTFALEEAYHEAEAASLAKIEAGVAEQLAALEAAKLQAEVEKAADTAEPSGSNSLTE</sequence>
<dbReference type="PIRSF" id="PIRSF002465">
    <property type="entry name" value="Phsphlp_syn_PlsX"/>
    <property type="match status" value="1"/>
</dbReference>
<evidence type="ECO:0000313" key="11">
    <source>
        <dbReference type="EMBL" id="QEY24140.1"/>
    </source>
</evidence>
<dbReference type="GO" id="GO:0006633">
    <property type="term" value="P:fatty acid biosynthetic process"/>
    <property type="evidence" value="ECO:0007669"/>
    <property type="project" value="UniProtKB-UniRule"/>
</dbReference>
<dbReference type="UniPathway" id="UPA00085"/>
<dbReference type="NCBIfam" id="TIGR00182">
    <property type="entry name" value="plsX"/>
    <property type="match status" value="1"/>
</dbReference>
<dbReference type="PANTHER" id="PTHR30100:SF1">
    <property type="entry name" value="PHOSPHATE ACYLTRANSFERASE"/>
    <property type="match status" value="1"/>
</dbReference>
<dbReference type="Pfam" id="PF02504">
    <property type="entry name" value="FA_synthesis"/>
    <property type="match status" value="1"/>
</dbReference>
<dbReference type="GO" id="GO:0043811">
    <property type="term" value="F:phosphate:acyl-[acyl carrier protein] acyltransferase activity"/>
    <property type="evidence" value="ECO:0007669"/>
    <property type="project" value="UniProtKB-UniRule"/>
</dbReference>
<dbReference type="PANTHER" id="PTHR30100">
    <property type="entry name" value="FATTY ACID/PHOSPHOLIPID SYNTHESIS PROTEIN PLSX"/>
    <property type="match status" value="1"/>
</dbReference>
<evidence type="ECO:0000313" key="12">
    <source>
        <dbReference type="Proteomes" id="UP000325536"/>
    </source>
</evidence>
<comment type="catalytic activity">
    <reaction evidence="1 10">
        <text>a fatty acyl-[ACP] + phosphate = an acyl phosphate + holo-[ACP]</text>
        <dbReference type="Rhea" id="RHEA:42292"/>
        <dbReference type="Rhea" id="RHEA-COMP:9685"/>
        <dbReference type="Rhea" id="RHEA-COMP:14125"/>
        <dbReference type="ChEBI" id="CHEBI:43474"/>
        <dbReference type="ChEBI" id="CHEBI:59918"/>
        <dbReference type="ChEBI" id="CHEBI:64479"/>
        <dbReference type="ChEBI" id="CHEBI:138651"/>
        <dbReference type="EC" id="2.3.1.274"/>
    </reaction>
</comment>
<comment type="subunit">
    <text evidence="9 10">Homodimer. Probably interacts with PlsY.</text>
</comment>
<evidence type="ECO:0000256" key="3">
    <source>
        <dbReference type="ARBA" id="ARBA00022516"/>
    </source>
</evidence>